<keyword evidence="2" id="KW-0472">Membrane</keyword>
<reference evidence="3" key="1">
    <citation type="submission" date="2024-03" db="EMBL/GenBank/DDBJ databases">
        <title>Eukaryotic viruses encode the ribosomal protein eL40.</title>
        <authorList>
            <person name="Thomy J."/>
            <person name="Schvarcz C.R."/>
            <person name="McBeain K.A."/>
            <person name="Edwards K.F."/>
            <person name="Steward G.F."/>
        </authorList>
    </citation>
    <scope>NUCLEOTIDE SEQUENCE</scope>
    <source>
        <strain evidence="3">FloV-SA2</strain>
    </source>
</reference>
<feature type="transmembrane region" description="Helical" evidence="2">
    <location>
        <begin position="99"/>
        <end position="118"/>
    </location>
</feature>
<evidence type="ECO:0000313" key="3">
    <source>
        <dbReference type="EMBL" id="XDO02084.1"/>
    </source>
</evidence>
<feature type="transmembrane region" description="Helical" evidence="2">
    <location>
        <begin position="258"/>
        <end position="277"/>
    </location>
</feature>
<keyword evidence="2" id="KW-1133">Transmembrane helix</keyword>
<keyword evidence="2" id="KW-0812">Transmembrane</keyword>
<evidence type="ECO:0000256" key="1">
    <source>
        <dbReference type="SAM" id="MobiDB-lite"/>
    </source>
</evidence>
<feature type="region of interest" description="Disordered" evidence="1">
    <location>
        <begin position="156"/>
        <end position="198"/>
    </location>
</feature>
<feature type="transmembrane region" description="Helical" evidence="2">
    <location>
        <begin position="58"/>
        <end position="78"/>
    </location>
</feature>
<sequence length="304" mass="34700">MSEPTTDLIDTVNKIIVDYFIAIIAIFILCILAIPAVFLNNTGVNMKSSSIKNSLNVLILLIVICTYLFVFFKISNLIPKVYKSCNNHNPGKSEISSKAFFKTIFPFLIIFCFGIIIITKTPTWVHPFSNTIGVFIIKLIYQGQFNDFIDNLNQSKPSQPSELSVNGPQDPMNHNANQQPNPNPIEETPNKPNNKENKNKISKLFSELNLDDMTSNYEDINMENVKKYIDDNYEDTKINISQEKIFKQLLNYLIMKKVISLNVWSLLLGIVTILISINRTLDGICNNITLDQDEFEQYLEKSLN</sequence>
<gene>
    <name evidence="3" type="ORF">FloV-SA2_00265</name>
</gene>
<name>A0AB39J6Z4_9VIRU</name>
<proteinExistence type="predicted"/>
<dbReference type="EMBL" id="PP542043">
    <property type="protein sequence ID" value="XDO02084.1"/>
    <property type="molecule type" value="Genomic_DNA"/>
</dbReference>
<accession>A0AB39J6Z4</accession>
<evidence type="ECO:0000256" key="2">
    <source>
        <dbReference type="SAM" id="Phobius"/>
    </source>
</evidence>
<feature type="compositionally biased region" description="Polar residues" evidence="1">
    <location>
        <begin position="156"/>
        <end position="167"/>
    </location>
</feature>
<feature type="compositionally biased region" description="Low complexity" evidence="1">
    <location>
        <begin position="171"/>
        <end position="192"/>
    </location>
</feature>
<protein>
    <submittedName>
        <fullName evidence="3">Uncharacterized protein</fullName>
    </submittedName>
</protein>
<feature type="transmembrane region" description="Helical" evidence="2">
    <location>
        <begin position="16"/>
        <end position="38"/>
    </location>
</feature>
<organism evidence="3">
    <name type="scientific">Florenciella sp. virus SA2</name>
    <dbReference type="NCBI Taxonomy" id="3240092"/>
    <lineage>
        <taxon>Viruses</taxon>
    </lineage>
</organism>